<dbReference type="SMART" id="SM00463">
    <property type="entry name" value="SMR"/>
    <property type="match status" value="1"/>
</dbReference>
<comment type="caution">
    <text evidence="3">The sequence shown here is derived from an EMBL/GenBank/DDBJ whole genome shotgun (WGS) entry which is preliminary data.</text>
</comment>
<keyword evidence="4" id="KW-1185">Reference proteome</keyword>
<sequence length="364" mass="40996">MADNPHPHPHPHHHVTALNDLVANYPDITLQVVHDVLQACDNDHKRAYETICEMLIPPDSPPNPPHQARHQPKQTPHPPPSNAITFATPPKPTHTTSAPSNPTALPQPRAPQGVWATNNTIARRYQTDHLHGKYQWMPRAQIQRLLNTYHGCLELVEEHILAMFPIDQPQAFGAGQQPNPTSTTNTNPSSAPAAAPPTRRQAVAESLRQKDAAELNSNSLTGATPSSTSELLRLRHKLWEQRALLSNTTILASHTRKTEHRERAKQIDHNVKRLSETLLDLIRRSDEYRNGVIDLHGLTKEEAIQLVEWKLVDSARRRFRVITGKGIHSHREQAVLRPALEKHFRSKGISFTRYEDGVLSVIPR</sequence>
<feature type="compositionally biased region" description="Low complexity" evidence="1">
    <location>
        <begin position="178"/>
        <end position="198"/>
    </location>
</feature>
<dbReference type="PROSITE" id="PS50828">
    <property type="entry name" value="SMR"/>
    <property type="match status" value="1"/>
</dbReference>
<feature type="domain" description="Smr" evidence="2">
    <location>
        <begin position="293"/>
        <end position="364"/>
    </location>
</feature>
<accession>A0A2V3IWM1</accession>
<dbReference type="STRING" id="448386.A0A2V3IWM1"/>
<dbReference type="InterPro" id="IPR002625">
    <property type="entry name" value="Smr_dom"/>
</dbReference>
<feature type="compositionally biased region" description="Polar residues" evidence="1">
    <location>
        <begin position="93"/>
        <end position="104"/>
    </location>
</feature>
<name>A0A2V3IWM1_9FLOR</name>
<feature type="region of interest" description="Disordered" evidence="1">
    <location>
        <begin position="171"/>
        <end position="208"/>
    </location>
</feature>
<dbReference type="GO" id="GO:0004519">
    <property type="term" value="F:endonuclease activity"/>
    <property type="evidence" value="ECO:0007669"/>
    <property type="project" value="TreeGrafter"/>
</dbReference>
<dbReference type="SUPFAM" id="SSF160443">
    <property type="entry name" value="SMR domain-like"/>
    <property type="match status" value="1"/>
</dbReference>
<dbReference type="AlphaFoldDB" id="A0A2V3IWM1"/>
<dbReference type="Proteomes" id="UP000247409">
    <property type="component" value="Unassembled WGS sequence"/>
</dbReference>
<dbReference type="PANTHER" id="PTHR46535:SF1">
    <property type="entry name" value="NEDD4-BINDING PROTEIN 2"/>
    <property type="match status" value="1"/>
</dbReference>
<evidence type="ECO:0000256" key="1">
    <source>
        <dbReference type="SAM" id="MobiDB-lite"/>
    </source>
</evidence>
<dbReference type="Gene3D" id="3.30.1370.110">
    <property type="match status" value="1"/>
</dbReference>
<organism evidence="3 4">
    <name type="scientific">Gracilariopsis chorda</name>
    <dbReference type="NCBI Taxonomy" id="448386"/>
    <lineage>
        <taxon>Eukaryota</taxon>
        <taxon>Rhodophyta</taxon>
        <taxon>Florideophyceae</taxon>
        <taxon>Rhodymeniophycidae</taxon>
        <taxon>Gracilariales</taxon>
        <taxon>Gracilariaceae</taxon>
        <taxon>Gracilariopsis</taxon>
    </lineage>
</organism>
<dbReference type="InterPro" id="IPR052772">
    <property type="entry name" value="Endo/PolyKinase_Domain-Protein"/>
</dbReference>
<proteinExistence type="predicted"/>
<reference evidence="3 4" key="1">
    <citation type="journal article" date="2018" name="Mol. Biol. Evol.">
        <title>Analysis of the draft genome of the red seaweed Gracilariopsis chorda provides insights into genome size evolution in Rhodophyta.</title>
        <authorList>
            <person name="Lee J."/>
            <person name="Yang E.C."/>
            <person name="Graf L."/>
            <person name="Yang J.H."/>
            <person name="Qiu H."/>
            <person name="Zel Zion U."/>
            <person name="Chan C.X."/>
            <person name="Stephens T.G."/>
            <person name="Weber A.P.M."/>
            <person name="Boo G.H."/>
            <person name="Boo S.M."/>
            <person name="Kim K.M."/>
            <person name="Shin Y."/>
            <person name="Jung M."/>
            <person name="Lee S.J."/>
            <person name="Yim H.S."/>
            <person name="Lee J.H."/>
            <person name="Bhattacharya D."/>
            <person name="Yoon H.S."/>
        </authorList>
    </citation>
    <scope>NUCLEOTIDE SEQUENCE [LARGE SCALE GENOMIC DNA]</scope>
    <source>
        <strain evidence="3 4">SKKU-2015</strain>
        <tissue evidence="3">Whole body</tissue>
    </source>
</reference>
<dbReference type="OrthoDB" id="3231855at2759"/>
<protein>
    <recommendedName>
        <fullName evidence="2">Smr domain-containing protein</fullName>
    </recommendedName>
</protein>
<dbReference type="EMBL" id="NBIV01000037">
    <property type="protein sequence ID" value="PXF46489.1"/>
    <property type="molecule type" value="Genomic_DNA"/>
</dbReference>
<dbReference type="Pfam" id="PF01713">
    <property type="entry name" value="Smr"/>
    <property type="match status" value="1"/>
</dbReference>
<feature type="region of interest" description="Disordered" evidence="1">
    <location>
        <begin position="54"/>
        <end position="112"/>
    </location>
</feature>
<gene>
    <name evidence="3" type="ORF">BWQ96_03724</name>
</gene>
<dbReference type="GO" id="GO:0005634">
    <property type="term" value="C:nucleus"/>
    <property type="evidence" value="ECO:0007669"/>
    <property type="project" value="TreeGrafter"/>
</dbReference>
<evidence type="ECO:0000313" key="3">
    <source>
        <dbReference type="EMBL" id="PXF46489.1"/>
    </source>
</evidence>
<evidence type="ECO:0000313" key="4">
    <source>
        <dbReference type="Proteomes" id="UP000247409"/>
    </source>
</evidence>
<evidence type="ECO:0000259" key="2">
    <source>
        <dbReference type="PROSITE" id="PS50828"/>
    </source>
</evidence>
<dbReference type="InterPro" id="IPR036063">
    <property type="entry name" value="Smr_dom_sf"/>
</dbReference>
<dbReference type="PANTHER" id="PTHR46535">
    <property type="entry name" value="NEDD4-BINDING PROTEIN 2"/>
    <property type="match status" value="1"/>
</dbReference>